<organism evidence="8 9">
    <name type="scientific">Pseudoalteromonas aurantia 208</name>
    <dbReference type="NCBI Taxonomy" id="1314867"/>
    <lineage>
        <taxon>Bacteria</taxon>
        <taxon>Pseudomonadati</taxon>
        <taxon>Pseudomonadota</taxon>
        <taxon>Gammaproteobacteria</taxon>
        <taxon>Alteromonadales</taxon>
        <taxon>Pseudoalteromonadaceae</taxon>
        <taxon>Pseudoalteromonas</taxon>
    </lineage>
</organism>
<dbReference type="PANTHER" id="PTHR30619:SF7">
    <property type="entry name" value="BETA-LACTAMASE DOMAIN PROTEIN"/>
    <property type="match status" value="1"/>
</dbReference>
<dbReference type="InterPro" id="IPR035681">
    <property type="entry name" value="ComA-like_MBL"/>
</dbReference>
<dbReference type="EMBL" id="AQGV01000012">
    <property type="protein sequence ID" value="MBE0367869.1"/>
    <property type="molecule type" value="Genomic_DNA"/>
</dbReference>
<keyword evidence="5 6" id="KW-0472">Membrane</keyword>
<feature type="domain" description="Metallo-beta-lactamase" evidence="7">
    <location>
        <begin position="504"/>
        <end position="685"/>
    </location>
</feature>
<dbReference type="Pfam" id="PF03772">
    <property type="entry name" value="Competence"/>
    <property type="match status" value="1"/>
</dbReference>
<gene>
    <name evidence="8" type="primary">comEC</name>
    <name evidence="8" type="ORF">PAUR_a1331</name>
</gene>
<feature type="transmembrane region" description="Helical" evidence="6">
    <location>
        <begin position="350"/>
        <end position="375"/>
    </location>
</feature>
<accession>A0ABR9EA60</accession>
<evidence type="ECO:0000256" key="6">
    <source>
        <dbReference type="SAM" id="Phobius"/>
    </source>
</evidence>
<comment type="subcellular location">
    <subcellularLocation>
        <location evidence="1">Cell membrane</location>
        <topology evidence="1">Multi-pass membrane protein</topology>
    </subcellularLocation>
</comment>
<keyword evidence="3 6" id="KW-0812">Transmembrane</keyword>
<reference evidence="8 9" key="1">
    <citation type="submission" date="2015-03" db="EMBL/GenBank/DDBJ databases">
        <title>Genome sequence of Pseudoalteromonas aurantia.</title>
        <authorList>
            <person name="Xie B.-B."/>
            <person name="Rong J.-C."/>
            <person name="Qin Q.-L."/>
            <person name="Zhang Y.-Z."/>
        </authorList>
    </citation>
    <scope>NUCLEOTIDE SEQUENCE [LARGE SCALE GENOMIC DNA]</scope>
    <source>
        <strain evidence="8 9">208</strain>
    </source>
</reference>
<keyword evidence="2" id="KW-1003">Cell membrane</keyword>
<keyword evidence="4 6" id="KW-1133">Transmembrane helix</keyword>
<evidence type="ECO:0000256" key="4">
    <source>
        <dbReference type="ARBA" id="ARBA00022989"/>
    </source>
</evidence>
<dbReference type="SUPFAM" id="SSF56281">
    <property type="entry name" value="Metallo-hydrolase/oxidoreductase"/>
    <property type="match status" value="1"/>
</dbReference>
<evidence type="ECO:0000256" key="3">
    <source>
        <dbReference type="ARBA" id="ARBA00022692"/>
    </source>
</evidence>
<dbReference type="InterPro" id="IPR036866">
    <property type="entry name" value="RibonucZ/Hydroxyglut_hydro"/>
</dbReference>
<feature type="transmembrane region" description="Helical" evidence="6">
    <location>
        <begin position="411"/>
        <end position="434"/>
    </location>
</feature>
<feature type="transmembrane region" description="Helical" evidence="6">
    <location>
        <begin position="207"/>
        <end position="230"/>
    </location>
</feature>
<dbReference type="InterPro" id="IPR004477">
    <property type="entry name" value="ComEC_N"/>
</dbReference>
<feature type="transmembrane region" description="Helical" evidence="6">
    <location>
        <begin position="250"/>
        <end position="270"/>
    </location>
</feature>
<feature type="transmembrane region" description="Helical" evidence="6">
    <location>
        <begin position="282"/>
        <end position="312"/>
    </location>
</feature>
<dbReference type="PANTHER" id="PTHR30619">
    <property type="entry name" value="DNA INTERNALIZATION/COMPETENCE PROTEIN COMEC/REC2"/>
    <property type="match status" value="1"/>
</dbReference>
<evidence type="ECO:0000313" key="9">
    <source>
        <dbReference type="Proteomes" id="UP000615755"/>
    </source>
</evidence>
<feature type="transmembrane region" description="Helical" evidence="6">
    <location>
        <begin position="381"/>
        <end position="404"/>
    </location>
</feature>
<dbReference type="Proteomes" id="UP000615755">
    <property type="component" value="Unassembled WGS sequence"/>
</dbReference>
<protein>
    <submittedName>
        <fullName evidence="8">Competence protein ComEC</fullName>
    </submittedName>
</protein>
<proteinExistence type="predicted"/>
<evidence type="ECO:0000259" key="7">
    <source>
        <dbReference type="SMART" id="SM00849"/>
    </source>
</evidence>
<dbReference type="RefSeq" id="WP_192507236.1">
    <property type="nucleotide sequence ID" value="NZ_AQGV01000012.1"/>
</dbReference>
<name>A0ABR9EA60_9GAMM</name>
<feature type="transmembrane region" description="Helical" evidence="6">
    <location>
        <begin position="29"/>
        <end position="47"/>
    </location>
</feature>
<comment type="caution">
    <text evidence="8">The sequence shown here is derived from an EMBL/GenBank/DDBJ whole genome shotgun (WGS) entry which is preliminary data.</text>
</comment>
<dbReference type="InterPro" id="IPR052159">
    <property type="entry name" value="Competence_DNA_uptake"/>
</dbReference>
<evidence type="ECO:0000256" key="2">
    <source>
        <dbReference type="ARBA" id="ARBA00022475"/>
    </source>
</evidence>
<dbReference type="InterPro" id="IPR004797">
    <property type="entry name" value="Competence_ComEC/Rec2"/>
</dbReference>
<dbReference type="NCBIfam" id="TIGR00360">
    <property type="entry name" value="ComEC_N-term"/>
    <property type="match status" value="1"/>
</dbReference>
<evidence type="ECO:0000256" key="1">
    <source>
        <dbReference type="ARBA" id="ARBA00004651"/>
    </source>
</evidence>
<dbReference type="CDD" id="cd07731">
    <property type="entry name" value="ComA-like_MBL-fold"/>
    <property type="match status" value="1"/>
</dbReference>
<dbReference type="InterPro" id="IPR001279">
    <property type="entry name" value="Metallo-B-lactamas"/>
</dbReference>
<evidence type="ECO:0000256" key="5">
    <source>
        <dbReference type="ARBA" id="ARBA00023136"/>
    </source>
</evidence>
<feature type="transmembrane region" description="Helical" evidence="6">
    <location>
        <begin position="318"/>
        <end position="338"/>
    </location>
</feature>
<dbReference type="SMART" id="SM00849">
    <property type="entry name" value="Lactamase_B"/>
    <property type="match status" value="1"/>
</dbReference>
<sequence>MFLFKTWQFYSSLFFLTILFPYFKPFRPVLLGFIFAIFVVITQYHLFYSFSIENPQFDDEIYFRGQVVKVFGEEPADYFQVSLSDVGEHTYLPWMNPKANLAISQNGLKIKAGSIITGMAKIRPFRGRKNFSGFDSELYAFRNQIAYKGRVLEATIAAQQNDAYYEPYRQFSWQVFGGLKLGWLYHTLMTGDTSQISHDTRIMMRRLGLSHIMAISGLHIGIIFGISYWFVKAVVSAYLLLHTNPRFQKYNLTTFYMCLSGIIAFIYVYLSGFSVSALRAYSMLLLAITAYIACKKVSSVRILVTALSLILLLDPFLLLNPGLYFSFIAVAVIFFVMSSEHTQHSYKINFLFKIILLIKIQICLFVCLAPLSIYFFKGVSLAGLLINLLAIPVLSMIVFPFMILALTLSFVIGYASWGASFVLTSLDGCFHFLLQGASMISADHGWLHTGSSSLSITMFIYLSLLFIVLAPFRKLVWLPAAIYAVHRLSSEEVLWQLDVLDVGHGTAVLISSNREAILYDLGAKYFNRYSLFEHVVQPYIEDNHIVLTHTILSHQDKDHVGGVKELLAFDGIQSFKSFHNGIPNSDCNLRTVKMGEVTIETLWPRAGRASKNNNSCVVKVSGGNYSALLTGDIEAHAERQLVNVLSAEQLKNDILLVPHHGSKTSSTMAFLQAVNADIAIYSRNYASQWGLPHTDVRERFTRLGTLQLDTALDGHIRIKVTPDGLITEKAREVMKYWFLPQ</sequence>
<feature type="transmembrane region" description="Helical" evidence="6">
    <location>
        <begin position="454"/>
        <end position="472"/>
    </location>
</feature>
<keyword evidence="9" id="KW-1185">Reference proteome</keyword>
<evidence type="ECO:0000313" key="8">
    <source>
        <dbReference type="EMBL" id="MBE0367869.1"/>
    </source>
</evidence>
<dbReference type="NCBIfam" id="TIGR00361">
    <property type="entry name" value="ComEC_Rec2"/>
    <property type="match status" value="1"/>
</dbReference>
<dbReference type="Gene3D" id="3.60.15.10">
    <property type="entry name" value="Ribonuclease Z/Hydroxyacylglutathione hydrolase-like"/>
    <property type="match status" value="1"/>
</dbReference>